<dbReference type="Pfam" id="PF14361">
    <property type="entry name" value="RsbRD_N"/>
    <property type="match status" value="1"/>
</dbReference>
<dbReference type="Pfam" id="PF17853">
    <property type="entry name" value="GGDEF_2"/>
    <property type="match status" value="1"/>
</dbReference>
<feature type="domain" description="RsbT co-antagonist protein RsbRD N-terminal" evidence="3">
    <location>
        <begin position="42"/>
        <end position="170"/>
    </location>
</feature>
<name>A0ABX8SEQ6_9ACTN</name>
<dbReference type="InterPro" id="IPR051448">
    <property type="entry name" value="CdaR-like_regulators"/>
</dbReference>
<feature type="domain" description="CdaR GGDEF-like" evidence="4">
    <location>
        <begin position="190"/>
        <end position="295"/>
    </location>
</feature>
<accession>A0ABX8SEQ6</accession>
<evidence type="ECO:0000313" key="5">
    <source>
        <dbReference type="EMBL" id="QXQ14161.1"/>
    </source>
</evidence>
<comment type="similarity">
    <text evidence="1">Belongs to the CdaR family.</text>
</comment>
<dbReference type="InterPro" id="IPR041522">
    <property type="entry name" value="CdaR_GGDEF"/>
</dbReference>
<gene>
    <name evidence="5" type="ORF">KV203_01565</name>
</gene>
<reference evidence="5" key="1">
    <citation type="submission" date="2021-07" db="EMBL/GenBank/DDBJ databases">
        <title>Candidatus Kaistella beijingensis sp. nov. isolated from a municipal wastewater treatment plant is involved in sludge foaming.</title>
        <authorList>
            <person name="Song Y."/>
            <person name="Liu S.-J."/>
        </authorList>
    </citation>
    <scope>NUCLEOTIDE SEQUENCE</scope>
    <source>
        <strain evidence="5">DSM 43998</strain>
    </source>
</reference>
<proteinExistence type="inferred from homology"/>
<dbReference type="InterPro" id="IPR025736">
    <property type="entry name" value="PucR_C-HTH_dom"/>
</dbReference>
<evidence type="ECO:0000259" key="3">
    <source>
        <dbReference type="Pfam" id="PF14361"/>
    </source>
</evidence>
<evidence type="ECO:0000313" key="6">
    <source>
        <dbReference type="Proteomes" id="UP000887023"/>
    </source>
</evidence>
<dbReference type="EMBL" id="CP079105">
    <property type="protein sequence ID" value="QXQ14161.1"/>
    <property type="molecule type" value="Genomic_DNA"/>
</dbReference>
<evidence type="ECO:0000259" key="4">
    <source>
        <dbReference type="Pfam" id="PF17853"/>
    </source>
</evidence>
<keyword evidence="6" id="KW-1185">Reference proteome</keyword>
<dbReference type="PANTHER" id="PTHR33744">
    <property type="entry name" value="CARBOHYDRATE DIACID REGULATOR"/>
    <property type="match status" value="1"/>
</dbReference>
<dbReference type="Pfam" id="PF13556">
    <property type="entry name" value="HTH_30"/>
    <property type="match status" value="1"/>
</dbReference>
<evidence type="ECO:0000259" key="2">
    <source>
        <dbReference type="Pfam" id="PF13556"/>
    </source>
</evidence>
<evidence type="ECO:0000256" key="1">
    <source>
        <dbReference type="ARBA" id="ARBA00006754"/>
    </source>
</evidence>
<dbReference type="Gene3D" id="1.10.10.2840">
    <property type="entry name" value="PucR C-terminal helix-turn-helix domain"/>
    <property type="match status" value="1"/>
</dbReference>
<dbReference type="InterPro" id="IPR025751">
    <property type="entry name" value="RsbRD_N_dom"/>
</dbReference>
<dbReference type="PANTHER" id="PTHR33744:SF1">
    <property type="entry name" value="DNA-BINDING TRANSCRIPTIONAL ACTIVATOR ADER"/>
    <property type="match status" value="1"/>
</dbReference>
<feature type="domain" description="PucR C-terminal helix-turn-helix" evidence="2">
    <location>
        <begin position="344"/>
        <end position="399"/>
    </location>
</feature>
<dbReference type="RefSeq" id="WP_066466978.1">
    <property type="nucleotide sequence ID" value="NZ_CBCRUZ010000031.1"/>
</dbReference>
<dbReference type="Proteomes" id="UP000887023">
    <property type="component" value="Chromosome"/>
</dbReference>
<dbReference type="InterPro" id="IPR042070">
    <property type="entry name" value="PucR_C-HTH_sf"/>
</dbReference>
<organism evidence="5 6">
    <name type="scientific">Skermania pinensis</name>
    <dbReference type="NCBI Taxonomy" id="39122"/>
    <lineage>
        <taxon>Bacteria</taxon>
        <taxon>Bacillati</taxon>
        <taxon>Actinomycetota</taxon>
        <taxon>Actinomycetes</taxon>
        <taxon>Mycobacteriales</taxon>
        <taxon>Gordoniaceae</taxon>
        <taxon>Skermania</taxon>
    </lineage>
</organism>
<protein>
    <submittedName>
        <fullName evidence="5">PucR family transcriptional regulator</fullName>
    </submittedName>
</protein>
<sequence>MSWEEPSEPVKELIRRAAEIALAAPPDWFDEIDTAAFAAPTIRQAADDPELRAFILRGTHSSLIHWVSANLRRPGVPVAPNTEEPVEAARVLARRGYDESNLEAYRLGQNVAWRRWMKIAFALKSDPDDLAEMLDVTARSISEFVDATIAATSEQIQQERELLSRHRDSELREMVTHILNGRKVSRSTAEQTLGYRLARTHTAVVVWTTVAAPRLTELERVADALARHVAARERLRIVAGPGTVWLWIADADDARLRDADRAIGAVVDVQIAIGSTGHGIDGFRVSHLDAVSTQQTMARLDTDHRVGTYADVEGVLLLTTDPDRANRFVAHTLGALEKAAPAVRETVRAYLHEQCNASRAADRLVSHRNTVLRRLKQADELLPRPLDQNTLNVAMALEIQYWRGGAAVGSAH</sequence>